<feature type="domain" description="Arb2" evidence="1">
    <location>
        <begin position="15"/>
        <end position="318"/>
    </location>
</feature>
<dbReference type="STRING" id="602072.A0A1R3RN89"/>
<reference evidence="3" key="1">
    <citation type="journal article" date="2017" name="Genome Biol.">
        <title>Comparative genomics reveals high biological diversity and specific adaptations in the industrially and medically important fungal genus Aspergillus.</title>
        <authorList>
            <person name="de Vries R.P."/>
            <person name="Riley R."/>
            <person name="Wiebenga A."/>
            <person name="Aguilar-Osorio G."/>
            <person name="Amillis S."/>
            <person name="Uchima C.A."/>
            <person name="Anderluh G."/>
            <person name="Asadollahi M."/>
            <person name="Askin M."/>
            <person name="Barry K."/>
            <person name="Battaglia E."/>
            <person name="Bayram O."/>
            <person name="Benocci T."/>
            <person name="Braus-Stromeyer S.A."/>
            <person name="Caldana C."/>
            <person name="Canovas D."/>
            <person name="Cerqueira G.C."/>
            <person name="Chen F."/>
            <person name="Chen W."/>
            <person name="Choi C."/>
            <person name="Clum A."/>
            <person name="Dos Santos R.A."/>
            <person name="Damasio A.R."/>
            <person name="Diallinas G."/>
            <person name="Emri T."/>
            <person name="Fekete E."/>
            <person name="Flipphi M."/>
            <person name="Freyberg S."/>
            <person name="Gallo A."/>
            <person name="Gournas C."/>
            <person name="Habgood R."/>
            <person name="Hainaut M."/>
            <person name="Harispe M.L."/>
            <person name="Henrissat B."/>
            <person name="Hilden K.S."/>
            <person name="Hope R."/>
            <person name="Hossain A."/>
            <person name="Karabika E."/>
            <person name="Karaffa L."/>
            <person name="Karanyi Z."/>
            <person name="Krasevec N."/>
            <person name="Kuo A."/>
            <person name="Kusch H."/>
            <person name="LaButti K."/>
            <person name="Lagendijk E.L."/>
            <person name="Lapidus A."/>
            <person name="Levasseur A."/>
            <person name="Lindquist E."/>
            <person name="Lipzen A."/>
            <person name="Logrieco A.F."/>
            <person name="MacCabe A."/>
            <person name="Maekelae M.R."/>
            <person name="Malavazi I."/>
            <person name="Melin P."/>
            <person name="Meyer V."/>
            <person name="Mielnichuk N."/>
            <person name="Miskei M."/>
            <person name="Molnar A.P."/>
            <person name="Mule G."/>
            <person name="Ngan C.Y."/>
            <person name="Orejas M."/>
            <person name="Orosz E."/>
            <person name="Ouedraogo J.P."/>
            <person name="Overkamp K.M."/>
            <person name="Park H.-S."/>
            <person name="Perrone G."/>
            <person name="Piumi F."/>
            <person name="Punt P.J."/>
            <person name="Ram A.F."/>
            <person name="Ramon A."/>
            <person name="Rauscher S."/>
            <person name="Record E."/>
            <person name="Riano-Pachon D.M."/>
            <person name="Robert V."/>
            <person name="Roehrig J."/>
            <person name="Ruller R."/>
            <person name="Salamov A."/>
            <person name="Salih N.S."/>
            <person name="Samson R.A."/>
            <person name="Sandor E."/>
            <person name="Sanguinetti M."/>
            <person name="Schuetze T."/>
            <person name="Sepcic K."/>
            <person name="Shelest E."/>
            <person name="Sherlock G."/>
            <person name="Sophianopoulou V."/>
            <person name="Squina F.M."/>
            <person name="Sun H."/>
            <person name="Susca A."/>
            <person name="Todd R.B."/>
            <person name="Tsang A."/>
            <person name="Unkles S.E."/>
            <person name="van de Wiele N."/>
            <person name="van Rossen-Uffink D."/>
            <person name="Oliveira J.V."/>
            <person name="Vesth T.C."/>
            <person name="Visser J."/>
            <person name="Yu J.-H."/>
            <person name="Zhou M."/>
            <person name="Andersen M.R."/>
            <person name="Archer D.B."/>
            <person name="Baker S.E."/>
            <person name="Benoit I."/>
            <person name="Brakhage A.A."/>
            <person name="Braus G.H."/>
            <person name="Fischer R."/>
            <person name="Frisvad J.C."/>
            <person name="Goldman G.H."/>
            <person name="Houbraken J."/>
            <person name="Oakley B."/>
            <person name="Pocsi I."/>
            <person name="Scazzocchio C."/>
            <person name="Seiboth B."/>
            <person name="vanKuyk P.A."/>
            <person name="Wortman J."/>
            <person name="Dyer P.S."/>
            <person name="Grigoriev I.V."/>
        </authorList>
    </citation>
    <scope>NUCLEOTIDE SEQUENCE [LARGE SCALE GENOMIC DNA]</scope>
    <source>
        <strain evidence="3">ITEM 5010</strain>
    </source>
</reference>
<dbReference type="Pfam" id="PF22749">
    <property type="entry name" value="Arb2"/>
    <property type="match status" value="1"/>
</dbReference>
<dbReference type="PANTHER" id="PTHR21357">
    <property type="entry name" value="FAM172 FAMILY PROTEIN HOMOLOG CG10038"/>
    <property type="match status" value="1"/>
</dbReference>
<evidence type="ECO:0000313" key="3">
    <source>
        <dbReference type="Proteomes" id="UP000188318"/>
    </source>
</evidence>
<organism evidence="2 3">
    <name type="scientific">Aspergillus carbonarius (strain ITEM 5010)</name>
    <dbReference type="NCBI Taxonomy" id="602072"/>
    <lineage>
        <taxon>Eukaryota</taxon>
        <taxon>Fungi</taxon>
        <taxon>Dikarya</taxon>
        <taxon>Ascomycota</taxon>
        <taxon>Pezizomycotina</taxon>
        <taxon>Eurotiomycetes</taxon>
        <taxon>Eurotiomycetidae</taxon>
        <taxon>Eurotiales</taxon>
        <taxon>Aspergillaceae</taxon>
        <taxon>Aspergillus</taxon>
        <taxon>Aspergillus subgen. Circumdati</taxon>
    </lineage>
</organism>
<dbReference type="InterPro" id="IPR053858">
    <property type="entry name" value="Arb2_dom"/>
</dbReference>
<dbReference type="GO" id="GO:0005634">
    <property type="term" value="C:nucleus"/>
    <property type="evidence" value="ECO:0007669"/>
    <property type="project" value="TreeGrafter"/>
</dbReference>
<name>A0A1R3RN89_ASPC5</name>
<dbReference type="EMBL" id="KV907499">
    <property type="protein sequence ID" value="OOF95955.1"/>
    <property type="molecule type" value="Genomic_DNA"/>
</dbReference>
<sequence length="394" mass="43708">MFVFGRKDLPADPVFPADLTKLGYFINDNDQIRMIMDPEKEFQYKINKHERWNDMQREAMNTCIRNIVSSRLHDLGLVTLRLPLTAKPTDPHVPILVSKNISSASRVIVVFGEPIQDLGVWAYRTIGHESIDAGSAVAFARAVLNEKVDADSTTDPNSKVTNNNLSDTALVLANTGQLVWHCRSRRAMTLASWPCVPRESAVDPPPAMTRRNKIPGNGNWQEHVNYVFDEILAARGRLVRADAKIGVIGLADGGLGAIRYLANNWESWRPYISAICLSNPLHLASIDLGAQQNTEDSSSFASFISSRCRGYMISNQPVGLPVASSHDHGCNCYSSGEGLNVECIMPQAWKNMLEWLDQTFADPNHCEARLVIREFSGNGLPEGFVDEELDGEDN</sequence>
<gene>
    <name evidence="2" type="ORF">ASPCADRAFT_405644</name>
</gene>
<dbReference type="VEuPathDB" id="FungiDB:ASPCADRAFT_405644"/>
<keyword evidence="3" id="KW-1185">Reference proteome</keyword>
<protein>
    <recommendedName>
        <fullName evidence="1">Arb2 domain-containing protein</fullName>
    </recommendedName>
</protein>
<dbReference type="GO" id="GO:0031048">
    <property type="term" value="P:regulatory ncRNA-mediated heterochromatin formation"/>
    <property type="evidence" value="ECO:0007669"/>
    <property type="project" value="TreeGrafter"/>
</dbReference>
<dbReference type="OrthoDB" id="421951at2759"/>
<dbReference type="OMA" id="HGCNCYS"/>
<dbReference type="GO" id="GO:0035197">
    <property type="term" value="F:siRNA binding"/>
    <property type="evidence" value="ECO:0007669"/>
    <property type="project" value="TreeGrafter"/>
</dbReference>
<dbReference type="AlphaFoldDB" id="A0A1R3RN89"/>
<dbReference type="Proteomes" id="UP000188318">
    <property type="component" value="Unassembled WGS sequence"/>
</dbReference>
<evidence type="ECO:0000259" key="1">
    <source>
        <dbReference type="Pfam" id="PF22749"/>
    </source>
</evidence>
<dbReference type="InterPro" id="IPR048263">
    <property type="entry name" value="Arb2"/>
</dbReference>
<proteinExistence type="predicted"/>
<evidence type="ECO:0000313" key="2">
    <source>
        <dbReference type="EMBL" id="OOF95955.1"/>
    </source>
</evidence>
<dbReference type="PANTHER" id="PTHR21357:SF4">
    <property type="entry name" value="FAM172 FAMILY PROTEIN HOMOLOG CG10038"/>
    <property type="match status" value="1"/>
</dbReference>
<accession>A0A1R3RN89</accession>